<evidence type="ECO:0000313" key="3">
    <source>
        <dbReference type="Proteomes" id="UP001157439"/>
    </source>
</evidence>
<dbReference type="Proteomes" id="UP001157439">
    <property type="component" value="Unassembled WGS sequence"/>
</dbReference>
<evidence type="ECO:0000313" key="2">
    <source>
        <dbReference type="EMBL" id="GLS83372.1"/>
    </source>
</evidence>
<evidence type="ECO:0000256" key="1">
    <source>
        <dbReference type="SAM" id="SignalP"/>
    </source>
</evidence>
<dbReference type="EMBL" id="BSPO01000002">
    <property type="protein sequence ID" value="GLS83372.1"/>
    <property type="molecule type" value="Genomic_DNA"/>
</dbReference>
<reference evidence="2 3" key="1">
    <citation type="journal article" date="2014" name="Int. J. Syst. Evol. Microbiol.">
        <title>Complete genome sequence of Corynebacterium casei LMG S-19264T (=DSM 44701T), isolated from a smear-ripened cheese.</title>
        <authorList>
            <consortium name="US DOE Joint Genome Institute (JGI-PGF)"/>
            <person name="Walter F."/>
            <person name="Albersmeier A."/>
            <person name="Kalinowski J."/>
            <person name="Ruckert C."/>
        </authorList>
    </citation>
    <scope>NUCLEOTIDE SEQUENCE [LARGE SCALE GENOMIC DNA]</scope>
    <source>
        <strain evidence="2 3">NBRC 112785</strain>
    </source>
</reference>
<proteinExistence type="predicted"/>
<dbReference type="RefSeq" id="WP_095497074.1">
    <property type="nucleotide sequence ID" value="NZ_BSPO01000002.1"/>
</dbReference>
<comment type="caution">
    <text evidence="2">The sequence shown here is derived from an EMBL/GenBank/DDBJ whole genome shotgun (WGS) entry which is preliminary data.</text>
</comment>
<keyword evidence="1" id="KW-0732">Signal</keyword>
<sequence length="378" mass="41430">MKLKQLITSVAISALFSGSVLATEVPVSEQDIAKPQRTAEPSNFIGDDGKLDVSNWLSQAYGFLPVPIMVTEPAVGYGGGLAVVFLSDSLVAETPPDISGIFSIATENGSKVNGGFYQGYWKNDSIRYEGMAVLPEINLAYYGDSTAPLFDYKLKGAFLDQTILFRVNESPLFLGASMTYFDGDNSIRGEAQGPIPSFGYQNRVLSGAVELLYDTHDNHFSPKNGYKIEASLAHFEGREADSNYNYQKAEVKHVQFWELQQWVLGLKVSADVVDGQVPFYARPFISLRGIPAMRYQGDQVVASEFEARRYLDSRWSVLGFAGAGSAADKAQDLFKETQVAGGAGFRYLIADKYGMEVGMDLARGPEETTVHIQFGSSW</sequence>
<dbReference type="AlphaFoldDB" id="A0AA37WWE2"/>
<gene>
    <name evidence="2" type="ORF">GCM10007894_13490</name>
</gene>
<feature type="chain" id="PRO_5041229613" evidence="1">
    <location>
        <begin position="23"/>
        <end position="378"/>
    </location>
</feature>
<protein>
    <submittedName>
        <fullName evidence="2">Glyceraldehyde-3-phosphate dehydrogenase</fullName>
    </submittedName>
</protein>
<name>A0AA37WWE2_9GAMM</name>
<dbReference type="Gene3D" id="2.40.160.50">
    <property type="entry name" value="membrane protein fhac: a member of the omp85/tpsb transporter family"/>
    <property type="match status" value="1"/>
</dbReference>
<feature type="signal peptide" evidence="1">
    <location>
        <begin position="1"/>
        <end position="22"/>
    </location>
</feature>
<accession>A0AA37WWE2</accession>
<organism evidence="2 3">
    <name type="scientific">Paraferrimonas haliotis</name>
    <dbReference type="NCBI Taxonomy" id="2013866"/>
    <lineage>
        <taxon>Bacteria</taxon>
        <taxon>Pseudomonadati</taxon>
        <taxon>Pseudomonadota</taxon>
        <taxon>Gammaproteobacteria</taxon>
        <taxon>Alteromonadales</taxon>
        <taxon>Ferrimonadaceae</taxon>
        <taxon>Paraferrimonas</taxon>
    </lineage>
</organism>
<keyword evidence="3" id="KW-1185">Reference proteome</keyword>